<dbReference type="PANTHER" id="PTHR13887">
    <property type="entry name" value="GLUTATHIONE S-TRANSFERASE KAPPA"/>
    <property type="match status" value="1"/>
</dbReference>
<dbReference type="Pfam" id="PF01323">
    <property type="entry name" value="DSBA"/>
    <property type="match status" value="1"/>
</dbReference>
<dbReference type="OrthoDB" id="60308at2759"/>
<dbReference type="AlphaFoldDB" id="A0A9K3LPA6"/>
<keyword evidence="3" id="KW-1185">Reference proteome</keyword>
<proteinExistence type="predicted"/>
<dbReference type="GO" id="GO:0016491">
    <property type="term" value="F:oxidoreductase activity"/>
    <property type="evidence" value="ECO:0007669"/>
    <property type="project" value="InterPro"/>
</dbReference>
<reference evidence="2" key="2">
    <citation type="submission" date="2021-04" db="EMBL/GenBank/DDBJ databases">
        <authorList>
            <person name="Podell S."/>
        </authorList>
    </citation>
    <scope>NUCLEOTIDE SEQUENCE</scope>
    <source>
        <strain evidence="2">Hildebrandi</strain>
    </source>
</reference>
<evidence type="ECO:0000313" key="3">
    <source>
        <dbReference type="Proteomes" id="UP000693970"/>
    </source>
</evidence>
<sequence>MSEEGEPMLEHLSKKYGPLAAQGFNDPNSSLRVMGRKVGIEFNNDRKIVNTKRAHALVEYLKQEQGNDVANQFMEDLYKLYFEDAKDINDESVLVEAVGKYGVESGQAHRVMAPDYLKEISEKDRQNKLKYGVSGVPFFMIHPNDGKSRPVAFSGAYPVKVIAEQLEEAADV</sequence>
<reference evidence="2" key="1">
    <citation type="journal article" date="2021" name="Sci. Rep.">
        <title>Diploid genomic architecture of Nitzschia inconspicua, an elite biomass production diatom.</title>
        <authorList>
            <person name="Oliver A."/>
            <person name="Podell S."/>
            <person name="Pinowska A."/>
            <person name="Traller J.C."/>
            <person name="Smith S.R."/>
            <person name="McClure R."/>
            <person name="Beliaev A."/>
            <person name="Bohutskyi P."/>
            <person name="Hill E.A."/>
            <person name="Rabines A."/>
            <person name="Zheng H."/>
            <person name="Allen L.Z."/>
            <person name="Kuo A."/>
            <person name="Grigoriev I.V."/>
            <person name="Allen A.E."/>
            <person name="Hazlebeck D."/>
            <person name="Allen E.E."/>
        </authorList>
    </citation>
    <scope>NUCLEOTIDE SEQUENCE</scope>
    <source>
        <strain evidence="2">Hildebrandi</strain>
    </source>
</reference>
<evidence type="ECO:0000313" key="2">
    <source>
        <dbReference type="EMBL" id="KAG7365424.1"/>
    </source>
</evidence>
<evidence type="ECO:0000259" key="1">
    <source>
        <dbReference type="Pfam" id="PF01323"/>
    </source>
</evidence>
<organism evidence="2 3">
    <name type="scientific">Nitzschia inconspicua</name>
    <dbReference type="NCBI Taxonomy" id="303405"/>
    <lineage>
        <taxon>Eukaryota</taxon>
        <taxon>Sar</taxon>
        <taxon>Stramenopiles</taxon>
        <taxon>Ochrophyta</taxon>
        <taxon>Bacillariophyta</taxon>
        <taxon>Bacillariophyceae</taxon>
        <taxon>Bacillariophycidae</taxon>
        <taxon>Bacillariales</taxon>
        <taxon>Bacillariaceae</taxon>
        <taxon>Nitzschia</taxon>
    </lineage>
</organism>
<dbReference type="Proteomes" id="UP000693970">
    <property type="component" value="Unassembled WGS sequence"/>
</dbReference>
<accession>A0A9K3LPA6</accession>
<dbReference type="InterPro" id="IPR001853">
    <property type="entry name" value="DSBA-like_thioredoxin_dom"/>
</dbReference>
<feature type="domain" description="DSBA-like thioredoxin" evidence="1">
    <location>
        <begin position="33"/>
        <end position="166"/>
    </location>
</feature>
<dbReference type="EMBL" id="JAGRRH010000009">
    <property type="protein sequence ID" value="KAG7365424.1"/>
    <property type="molecule type" value="Genomic_DNA"/>
</dbReference>
<gene>
    <name evidence="2" type="ORF">IV203_038628</name>
</gene>
<dbReference type="PANTHER" id="PTHR13887:SF41">
    <property type="entry name" value="THIOREDOXIN SUPERFAMILY PROTEIN"/>
    <property type="match status" value="1"/>
</dbReference>
<comment type="caution">
    <text evidence="2">The sequence shown here is derived from an EMBL/GenBank/DDBJ whole genome shotgun (WGS) entry which is preliminary data.</text>
</comment>
<name>A0A9K3LPA6_9STRA</name>
<protein>
    <submittedName>
        <fullName evidence="2">DSBA oxidoreductase</fullName>
    </submittedName>
</protein>